<feature type="region of interest" description="Disordered" evidence="1">
    <location>
        <begin position="107"/>
        <end position="138"/>
    </location>
</feature>
<feature type="compositionally biased region" description="Basic and acidic residues" evidence="1">
    <location>
        <begin position="158"/>
        <end position="167"/>
    </location>
</feature>
<sequence length="304" mass="33497">MSQDTYAKISEKMKREQFTEEEIQIVIKAKEQLSSYTTGGSVIGGATGLMLAKAKNFKGLQAVAVATGGFFIGSQLGLVMGAMSSIKTIQSIPNFQRVLNIVQEVREENSGPGGATRHDRAAPMPPAGHQRFPVQPRRSELMTDDAVQEETQPFQEFKNGDGYHDGNDPSGNRIGSARLEQNSAWAQAEQKAKEIHDSSLNWSQIRQQNMPKSAWNDVRDGRRPGPQGSSNEEDDEANENGRGNHGHNRKPTTKGSSWDRIRQGDGSGFVNVETAPDGPSEFPRTREDLESRPSRKRNQYGDSL</sequence>
<comment type="caution">
    <text evidence="2">The sequence shown here is derived from an EMBL/GenBank/DDBJ whole genome shotgun (WGS) entry which is preliminary data.</text>
</comment>
<organism evidence="2 3">
    <name type="scientific">Mortierella polycephala</name>
    <dbReference type="NCBI Taxonomy" id="41804"/>
    <lineage>
        <taxon>Eukaryota</taxon>
        <taxon>Fungi</taxon>
        <taxon>Fungi incertae sedis</taxon>
        <taxon>Mucoromycota</taxon>
        <taxon>Mortierellomycotina</taxon>
        <taxon>Mortierellomycetes</taxon>
        <taxon>Mortierellales</taxon>
        <taxon>Mortierellaceae</taxon>
        <taxon>Mortierella</taxon>
    </lineage>
</organism>
<proteinExistence type="predicted"/>
<protein>
    <submittedName>
        <fullName evidence="2">Uncharacterized protein</fullName>
    </submittedName>
</protein>
<reference evidence="2" key="1">
    <citation type="journal article" date="2020" name="Fungal Divers.">
        <title>Resolving the Mortierellaceae phylogeny through synthesis of multi-gene phylogenetics and phylogenomics.</title>
        <authorList>
            <person name="Vandepol N."/>
            <person name="Liber J."/>
            <person name="Desiro A."/>
            <person name="Na H."/>
            <person name="Kennedy M."/>
            <person name="Barry K."/>
            <person name="Grigoriev I.V."/>
            <person name="Miller A.N."/>
            <person name="O'Donnell K."/>
            <person name="Stajich J.E."/>
            <person name="Bonito G."/>
        </authorList>
    </citation>
    <scope>NUCLEOTIDE SEQUENCE</scope>
    <source>
        <strain evidence="2">KOD948</strain>
    </source>
</reference>
<dbReference type="AlphaFoldDB" id="A0A9P6PPV9"/>
<gene>
    <name evidence="2" type="ORF">BG011_007557</name>
</gene>
<accession>A0A9P6PPV9</accession>
<keyword evidence="3" id="KW-1185">Reference proteome</keyword>
<dbReference type="Proteomes" id="UP000726737">
    <property type="component" value="Unassembled WGS sequence"/>
</dbReference>
<feature type="region of interest" description="Disordered" evidence="1">
    <location>
        <begin position="209"/>
        <end position="304"/>
    </location>
</feature>
<evidence type="ECO:0000313" key="2">
    <source>
        <dbReference type="EMBL" id="KAG0251498.1"/>
    </source>
</evidence>
<name>A0A9P6PPV9_9FUNG</name>
<dbReference type="OrthoDB" id="2438256at2759"/>
<evidence type="ECO:0000313" key="3">
    <source>
        <dbReference type="Proteomes" id="UP000726737"/>
    </source>
</evidence>
<evidence type="ECO:0000256" key="1">
    <source>
        <dbReference type="SAM" id="MobiDB-lite"/>
    </source>
</evidence>
<dbReference type="EMBL" id="JAAAJA010000589">
    <property type="protein sequence ID" value="KAG0251498.1"/>
    <property type="molecule type" value="Genomic_DNA"/>
</dbReference>
<feature type="compositionally biased region" description="Basic and acidic residues" evidence="1">
    <location>
        <begin position="283"/>
        <end position="293"/>
    </location>
</feature>
<feature type="region of interest" description="Disordered" evidence="1">
    <location>
        <begin position="153"/>
        <end position="175"/>
    </location>
</feature>